<keyword evidence="4" id="KW-0521">NADP</keyword>
<evidence type="ECO:0000313" key="9">
    <source>
        <dbReference type="Proteomes" id="UP000500857"/>
    </source>
</evidence>
<dbReference type="Pfam" id="PF01494">
    <property type="entry name" value="FAD_binding_3"/>
    <property type="match status" value="2"/>
</dbReference>
<keyword evidence="2" id="KW-0285">Flavoprotein</keyword>
<evidence type="ECO:0000256" key="5">
    <source>
        <dbReference type="ARBA" id="ARBA00023002"/>
    </source>
</evidence>
<dbReference type="GO" id="GO:0071949">
    <property type="term" value="F:FAD binding"/>
    <property type="evidence" value="ECO:0007669"/>
    <property type="project" value="InterPro"/>
</dbReference>
<dbReference type="PANTHER" id="PTHR46028">
    <property type="entry name" value="KYNURENINE 3-MONOOXYGENASE"/>
    <property type="match status" value="1"/>
</dbReference>
<dbReference type="PRINTS" id="PR00420">
    <property type="entry name" value="RNGMNOXGNASE"/>
</dbReference>
<feature type="domain" description="FAD-binding" evidence="7">
    <location>
        <begin position="289"/>
        <end position="324"/>
    </location>
</feature>
<keyword evidence="3" id="KW-0274">FAD</keyword>
<evidence type="ECO:0000259" key="7">
    <source>
        <dbReference type="Pfam" id="PF01494"/>
    </source>
</evidence>
<reference evidence="8 9" key="1">
    <citation type="submission" date="2020-04" db="EMBL/GenBank/DDBJ databases">
        <authorList>
            <person name="Basu S."/>
            <person name="Maruthanayagam V."/>
            <person name="Chakraborty S."/>
            <person name="Pramanik A."/>
            <person name="Mukherjee J."/>
            <person name="Brink B."/>
        </authorList>
    </citation>
    <scope>NUCLEOTIDE SEQUENCE [LARGE SCALE GENOMIC DNA]</scope>
    <source>
        <strain evidence="8 9">AP17</strain>
    </source>
</reference>
<comment type="cofactor">
    <cofactor evidence="1">
        <name>FAD</name>
        <dbReference type="ChEBI" id="CHEBI:57692"/>
    </cofactor>
</comment>
<evidence type="ECO:0000256" key="1">
    <source>
        <dbReference type="ARBA" id="ARBA00001974"/>
    </source>
</evidence>
<name>A0A6H1U368_9CYAN</name>
<dbReference type="GO" id="GO:0004502">
    <property type="term" value="F:kynurenine 3-monooxygenase activity"/>
    <property type="evidence" value="ECO:0007669"/>
    <property type="project" value="TreeGrafter"/>
</dbReference>
<organism evidence="8 9">
    <name type="scientific">Oxynema aestuarii AP17</name>
    <dbReference type="NCBI Taxonomy" id="2064643"/>
    <lineage>
        <taxon>Bacteria</taxon>
        <taxon>Bacillati</taxon>
        <taxon>Cyanobacteriota</taxon>
        <taxon>Cyanophyceae</taxon>
        <taxon>Oscillatoriophycideae</taxon>
        <taxon>Oscillatoriales</taxon>
        <taxon>Oscillatoriaceae</taxon>
        <taxon>Oxynema</taxon>
        <taxon>Oxynema aestuarii</taxon>
    </lineage>
</organism>
<gene>
    <name evidence="8" type="ORF">HCG48_24260</name>
</gene>
<dbReference type="Gene3D" id="3.50.50.60">
    <property type="entry name" value="FAD/NAD(P)-binding domain"/>
    <property type="match status" value="1"/>
</dbReference>
<dbReference type="PANTHER" id="PTHR46028:SF2">
    <property type="entry name" value="KYNURENINE 3-MONOOXYGENASE"/>
    <property type="match status" value="1"/>
</dbReference>
<evidence type="ECO:0000256" key="4">
    <source>
        <dbReference type="ARBA" id="ARBA00022857"/>
    </source>
</evidence>
<feature type="domain" description="FAD-binding" evidence="7">
    <location>
        <begin position="3"/>
        <end position="171"/>
    </location>
</feature>
<dbReference type="AlphaFoldDB" id="A0A6H1U368"/>
<protein>
    <submittedName>
        <fullName evidence="8">FAD-dependent monooxygenase</fullName>
    </submittedName>
</protein>
<dbReference type="GO" id="GO:0070189">
    <property type="term" value="P:kynurenine metabolic process"/>
    <property type="evidence" value="ECO:0007669"/>
    <property type="project" value="TreeGrafter"/>
</dbReference>
<dbReference type="EMBL" id="CP051167">
    <property type="protein sequence ID" value="QIZ73328.1"/>
    <property type="molecule type" value="Genomic_DNA"/>
</dbReference>
<evidence type="ECO:0000256" key="2">
    <source>
        <dbReference type="ARBA" id="ARBA00022630"/>
    </source>
</evidence>
<dbReference type="RefSeq" id="WP_168571474.1">
    <property type="nucleotide sequence ID" value="NZ_CP051167.1"/>
</dbReference>
<evidence type="ECO:0000313" key="8">
    <source>
        <dbReference type="EMBL" id="QIZ73328.1"/>
    </source>
</evidence>
<keyword evidence="9" id="KW-1185">Reference proteome</keyword>
<evidence type="ECO:0000256" key="3">
    <source>
        <dbReference type="ARBA" id="ARBA00022827"/>
    </source>
</evidence>
<proteinExistence type="predicted"/>
<evidence type="ECO:0000256" key="6">
    <source>
        <dbReference type="ARBA" id="ARBA00023033"/>
    </source>
</evidence>
<dbReference type="KEGG" id="oxy:HCG48_24260"/>
<dbReference type="SUPFAM" id="SSF51905">
    <property type="entry name" value="FAD/NAD(P)-binding domain"/>
    <property type="match status" value="1"/>
</dbReference>
<dbReference type="InterPro" id="IPR002938">
    <property type="entry name" value="FAD-bd"/>
</dbReference>
<accession>A0A6H1U368</accession>
<sequence length="428" mass="48949">MQKITIIGAGPAGLLLAHYLLSRDRFQVEMYDRLDDPRLLENAGNRTFPLSLQERGTKALQGIPGLAEKIADRATFCTGTMLYSQSGKPRIVKREKPILCIDRHELVTILLNELTQNHTGDRLKITFNCCCTEIDAEAKLVTLETENGERLTTHYELLVGADGARSRVRECSVNSTDLNCEQSYALDDYKSLFLNRINSDESIALAPDKIHASNIGNQIRILLVPQPGDRLNGTIIFKRDKNPFENFSTVAELKAFFQENFPLFSQLMSSEEAESLFERAIGRIVTVKCDRFHHSNSILLIGDAAHAVSPSIGQGCNMALAEAKVVAELSDRHGDNWSQILAEFSRQQVPEARALQELSDYCFPRSKWLILEFFLRLRIRRLLNRWFPQWFKPFLFDLIFDTDCSYSEIVQDYRFWIDRVKRNTESFQ</sequence>
<dbReference type="InterPro" id="IPR036188">
    <property type="entry name" value="FAD/NAD-bd_sf"/>
</dbReference>
<dbReference type="Proteomes" id="UP000500857">
    <property type="component" value="Chromosome"/>
</dbReference>
<keyword evidence="6 8" id="KW-0503">Monooxygenase</keyword>
<keyword evidence="5" id="KW-0560">Oxidoreductase</keyword>